<dbReference type="Gene3D" id="1.10.150.240">
    <property type="entry name" value="Putative phosphatase, domain 2"/>
    <property type="match status" value="1"/>
</dbReference>
<dbReference type="PANTHER" id="PTHR46193:SF18">
    <property type="entry name" value="HEXITOL PHOSPHATASE B"/>
    <property type="match status" value="1"/>
</dbReference>
<evidence type="ECO:0000256" key="3">
    <source>
        <dbReference type="ARBA" id="ARBA00022723"/>
    </source>
</evidence>
<keyword evidence="7" id="KW-1185">Reference proteome</keyword>
<reference evidence="6 7" key="1">
    <citation type="submission" date="2022-02" db="EMBL/GenBank/DDBJ databases">
        <authorList>
            <person name="Min J."/>
        </authorList>
    </citation>
    <scope>NUCLEOTIDE SEQUENCE [LARGE SCALE GENOMIC DNA]</scope>
    <source>
        <strain evidence="6 7">GR10-1</strain>
    </source>
</reference>
<dbReference type="SUPFAM" id="SSF56784">
    <property type="entry name" value="HAD-like"/>
    <property type="match status" value="1"/>
</dbReference>
<dbReference type="Pfam" id="PF13419">
    <property type="entry name" value="HAD_2"/>
    <property type="match status" value="1"/>
</dbReference>
<keyword evidence="3" id="KW-0479">Metal-binding</keyword>
<evidence type="ECO:0000313" key="7">
    <source>
        <dbReference type="Proteomes" id="UP001202248"/>
    </source>
</evidence>
<evidence type="ECO:0000256" key="2">
    <source>
        <dbReference type="ARBA" id="ARBA00006171"/>
    </source>
</evidence>
<accession>A0ABS9SJR7</accession>
<dbReference type="Gene3D" id="3.40.50.1000">
    <property type="entry name" value="HAD superfamily/HAD-like"/>
    <property type="match status" value="1"/>
</dbReference>
<dbReference type="InterPro" id="IPR023198">
    <property type="entry name" value="PGP-like_dom2"/>
</dbReference>
<dbReference type="PANTHER" id="PTHR46193">
    <property type="entry name" value="6-PHOSPHOGLUCONATE PHOSPHATASE"/>
    <property type="match status" value="1"/>
</dbReference>
<proteinExistence type="inferred from homology"/>
<dbReference type="EMBL" id="JAKWBL010000002">
    <property type="protein sequence ID" value="MCH5598592.1"/>
    <property type="molecule type" value="Genomic_DNA"/>
</dbReference>
<dbReference type="Proteomes" id="UP001202248">
    <property type="component" value="Unassembled WGS sequence"/>
</dbReference>
<gene>
    <name evidence="6" type="ORF">MKP09_12075</name>
</gene>
<dbReference type="InterPro" id="IPR006439">
    <property type="entry name" value="HAD-SF_hydro_IA"/>
</dbReference>
<comment type="cofactor">
    <cofactor evidence="1">
        <name>Mg(2+)</name>
        <dbReference type="ChEBI" id="CHEBI:18420"/>
    </cofactor>
</comment>
<keyword evidence="5" id="KW-0119">Carbohydrate metabolism</keyword>
<dbReference type="InterPro" id="IPR051600">
    <property type="entry name" value="Beta-PGM-like"/>
</dbReference>
<dbReference type="NCBIfam" id="TIGR01509">
    <property type="entry name" value="HAD-SF-IA-v3"/>
    <property type="match status" value="1"/>
</dbReference>
<evidence type="ECO:0000313" key="6">
    <source>
        <dbReference type="EMBL" id="MCH5598592.1"/>
    </source>
</evidence>
<protein>
    <submittedName>
        <fullName evidence="6">HAD family phosphatase</fullName>
    </submittedName>
</protein>
<evidence type="ECO:0000256" key="4">
    <source>
        <dbReference type="ARBA" id="ARBA00022842"/>
    </source>
</evidence>
<dbReference type="InterPro" id="IPR036412">
    <property type="entry name" value="HAD-like_sf"/>
</dbReference>
<comment type="caution">
    <text evidence="6">The sequence shown here is derived from an EMBL/GenBank/DDBJ whole genome shotgun (WGS) entry which is preliminary data.</text>
</comment>
<keyword evidence="4" id="KW-0460">Magnesium</keyword>
<evidence type="ECO:0000256" key="1">
    <source>
        <dbReference type="ARBA" id="ARBA00001946"/>
    </source>
</evidence>
<sequence>MSVAKEKQYQKEFAPHLKLIDGLAELLNTYHKQGIKMAIGSAAIMFNIDFVLDGLQIRHYFDAIVSADDVVRSKPDPETYLKCATLLSIAPAECLVFEDAPKGVDAALNANMDCVVLTTMHNKDEFNQRNIISFHKDFTDFAM</sequence>
<name>A0ABS9SJR7_9BACT</name>
<dbReference type="InterPro" id="IPR023214">
    <property type="entry name" value="HAD_sf"/>
</dbReference>
<comment type="similarity">
    <text evidence="2">Belongs to the HAD-like hydrolase superfamily. CbbY/CbbZ/Gph/YieH family.</text>
</comment>
<dbReference type="InterPro" id="IPR041492">
    <property type="entry name" value="HAD_2"/>
</dbReference>
<organism evidence="6 7">
    <name type="scientific">Niabella ginsengisoli</name>
    <dbReference type="NCBI Taxonomy" id="522298"/>
    <lineage>
        <taxon>Bacteria</taxon>
        <taxon>Pseudomonadati</taxon>
        <taxon>Bacteroidota</taxon>
        <taxon>Chitinophagia</taxon>
        <taxon>Chitinophagales</taxon>
        <taxon>Chitinophagaceae</taxon>
        <taxon>Niabella</taxon>
    </lineage>
</organism>
<evidence type="ECO:0000256" key="5">
    <source>
        <dbReference type="ARBA" id="ARBA00023277"/>
    </source>
</evidence>
<dbReference type="CDD" id="cd07505">
    <property type="entry name" value="HAD_BPGM-like"/>
    <property type="match status" value="1"/>
</dbReference>